<organism evidence="1 2">
    <name type="scientific">Rangifer tarandus platyrhynchus</name>
    <name type="common">Svalbard reindeer</name>
    <dbReference type="NCBI Taxonomy" id="3082113"/>
    <lineage>
        <taxon>Eukaryota</taxon>
        <taxon>Metazoa</taxon>
        <taxon>Chordata</taxon>
        <taxon>Craniata</taxon>
        <taxon>Vertebrata</taxon>
        <taxon>Euteleostomi</taxon>
        <taxon>Mammalia</taxon>
        <taxon>Eutheria</taxon>
        <taxon>Laurasiatheria</taxon>
        <taxon>Artiodactyla</taxon>
        <taxon>Ruminantia</taxon>
        <taxon>Pecora</taxon>
        <taxon>Cervidae</taxon>
        <taxon>Odocoileinae</taxon>
        <taxon>Rangifer</taxon>
    </lineage>
</organism>
<dbReference type="EMBL" id="OX459939">
    <property type="protein sequence ID" value="CAI9169468.1"/>
    <property type="molecule type" value="Genomic_DNA"/>
</dbReference>
<evidence type="ECO:0000313" key="2">
    <source>
        <dbReference type="Proteomes" id="UP001176941"/>
    </source>
</evidence>
<keyword evidence="2" id="KW-1185">Reference proteome</keyword>
<gene>
    <name evidence="1" type="ORF">MRATA1EN1_LOCUS18430</name>
</gene>
<evidence type="ECO:0000313" key="1">
    <source>
        <dbReference type="EMBL" id="CAI9169468.1"/>
    </source>
</evidence>
<proteinExistence type="predicted"/>
<dbReference type="Proteomes" id="UP001176941">
    <property type="component" value="Chromosome 3"/>
</dbReference>
<reference evidence="1" key="1">
    <citation type="submission" date="2023-04" db="EMBL/GenBank/DDBJ databases">
        <authorList>
            <consortium name="ELIXIR-Norway"/>
        </authorList>
    </citation>
    <scope>NUCLEOTIDE SEQUENCE [LARGE SCALE GENOMIC DNA]</scope>
</reference>
<sequence>MELMPLMSAALEAGSFTTSATMPASVSCSVVSDSLRPHGLVHQAPQSMEFPGKNTGVDCHSFLQGVFLIQGSDSLPSEPPGKSIQNIQKFEIISNILLRPPSFLISSS</sequence>
<name>A0ABN8Z7C6_RANTA</name>
<protein>
    <submittedName>
        <fullName evidence="1">Uncharacterized protein</fullName>
    </submittedName>
</protein>
<accession>A0ABN8Z7C6</accession>